<dbReference type="EnsemblBacteria" id="ABK77681">
    <property type="protein sequence ID" value="ABK77681"/>
    <property type="gene ID" value="CENSYa_1050"/>
</dbReference>
<protein>
    <submittedName>
        <fullName evidence="1">Uncharacterized protein</fullName>
    </submittedName>
</protein>
<keyword evidence="2" id="KW-1185">Reference proteome</keyword>
<organism evidence="1 2">
    <name type="scientific">Cenarchaeum symbiosum (strain A)</name>
    <dbReference type="NCBI Taxonomy" id="414004"/>
    <lineage>
        <taxon>Archaea</taxon>
        <taxon>Nitrososphaerota</taxon>
        <taxon>Candidatus Cenarchaeales</taxon>
        <taxon>Candidatus Cenarchaeaceae</taxon>
        <taxon>Candidatus Cenarchaeum</taxon>
    </lineage>
</organism>
<dbReference type="AlphaFoldDB" id="A0RWG4"/>
<gene>
    <name evidence="1" type="ordered locus">CENSYa_1050</name>
</gene>
<evidence type="ECO:0000313" key="1">
    <source>
        <dbReference type="EMBL" id="ABK77681.1"/>
    </source>
</evidence>
<sequence>MEGLSADFTEIIPKDRMPVSASFRVMYNSVNGVRSSVNVDMRKSVVARRQTKEMPTHCEDLSVT</sequence>
<accession>A0RWG4</accession>
<dbReference type="STRING" id="414004.CENSYa_1050"/>
<proteinExistence type="predicted"/>
<dbReference type="HOGENOM" id="CLU_2856935_0_0_2"/>
<dbReference type="Proteomes" id="UP000000758">
    <property type="component" value="Chromosome"/>
</dbReference>
<reference evidence="1 2" key="1">
    <citation type="journal article" date="2006" name="Proc. Natl. Acad. Sci. U.S.A.">
        <title>Genomic analysis of the uncultivated marine crenarchaeote Cenarchaeum symbiosum.</title>
        <authorList>
            <person name="Hallam S.J."/>
            <person name="Konstantinidis K.T."/>
            <person name="Putnam N."/>
            <person name="Schleper C."/>
            <person name="Watanabe Y."/>
            <person name="Sugahara J."/>
            <person name="Preston C."/>
            <person name="de la Torre J."/>
            <person name="Richardson P.M."/>
            <person name="DeLong E.F."/>
        </authorList>
    </citation>
    <scope>NUCLEOTIDE SEQUENCE [LARGE SCALE GENOMIC DNA]</scope>
    <source>
        <strain evidence="2">A</strain>
    </source>
</reference>
<evidence type="ECO:0000313" key="2">
    <source>
        <dbReference type="Proteomes" id="UP000000758"/>
    </source>
</evidence>
<dbReference type="KEGG" id="csy:CENSYa_1050"/>
<dbReference type="EMBL" id="DP000238">
    <property type="protein sequence ID" value="ABK77681.1"/>
    <property type="molecule type" value="Genomic_DNA"/>
</dbReference>
<name>A0RWG4_CENSY</name>